<dbReference type="GeneID" id="112461013"/>
<evidence type="ECO:0000313" key="3">
    <source>
        <dbReference type="RefSeq" id="XP_024881796.1"/>
    </source>
</evidence>
<dbReference type="Proteomes" id="UP000504618">
    <property type="component" value="Unplaced"/>
</dbReference>
<dbReference type="AlphaFoldDB" id="A0A6J1QL83"/>
<feature type="compositionally biased region" description="Basic and acidic residues" evidence="1">
    <location>
        <begin position="58"/>
        <end position="68"/>
    </location>
</feature>
<organism evidence="2 3">
    <name type="scientific">Temnothorax curvispinosus</name>
    <dbReference type="NCBI Taxonomy" id="300111"/>
    <lineage>
        <taxon>Eukaryota</taxon>
        <taxon>Metazoa</taxon>
        <taxon>Ecdysozoa</taxon>
        <taxon>Arthropoda</taxon>
        <taxon>Hexapoda</taxon>
        <taxon>Insecta</taxon>
        <taxon>Pterygota</taxon>
        <taxon>Neoptera</taxon>
        <taxon>Endopterygota</taxon>
        <taxon>Hymenoptera</taxon>
        <taxon>Apocrita</taxon>
        <taxon>Aculeata</taxon>
        <taxon>Formicoidea</taxon>
        <taxon>Formicidae</taxon>
        <taxon>Myrmicinae</taxon>
        <taxon>Temnothorax</taxon>
    </lineage>
</organism>
<evidence type="ECO:0000256" key="1">
    <source>
        <dbReference type="SAM" id="MobiDB-lite"/>
    </source>
</evidence>
<dbReference type="RefSeq" id="XP_024881796.1">
    <property type="nucleotide sequence ID" value="XM_025026028.1"/>
</dbReference>
<keyword evidence="2" id="KW-1185">Reference proteome</keyword>
<protein>
    <submittedName>
        <fullName evidence="3">Uncharacterized protein LOC112461013</fullName>
    </submittedName>
</protein>
<name>A0A6J1QL83_9HYME</name>
<gene>
    <name evidence="3" type="primary">LOC112461013</name>
</gene>
<feature type="compositionally biased region" description="Basic and acidic residues" evidence="1">
    <location>
        <begin position="75"/>
        <end position="93"/>
    </location>
</feature>
<feature type="region of interest" description="Disordered" evidence="1">
    <location>
        <begin position="58"/>
        <end position="108"/>
    </location>
</feature>
<accession>A0A6J1QL83</accession>
<sequence>MGIRWRMNVGCTTLEGVGRKRIGESLGSCVPFMQFSPLTPSNCGHHVRDILSLDESKMKITDQKRTEESLGPLQSDRRHGEKREKRSSGRPRESIAFSTHSDRYPDPLVLSRANHTTYM</sequence>
<evidence type="ECO:0000313" key="2">
    <source>
        <dbReference type="Proteomes" id="UP000504618"/>
    </source>
</evidence>
<reference evidence="3" key="1">
    <citation type="submission" date="2025-08" db="UniProtKB">
        <authorList>
            <consortium name="RefSeq"/>
        </authorList>
    </citation>
    <scope>IDENTIFICATION</scope>
    <source>
        <tissue evidence="3">Whole body</tissue>
    </source>
</reference>
<proteinExistence type="predicted"/>